<accession>A0A0E9R7Y7</accession>
<reference evidence="1" key="2">
    <citation type="journal article" date="2015" name="Fish Shellfish Immunol.">
        <title>Early steps in the European eel (Anguilla anguilla)-Vibrio vulnificus interaction in the gills: Role of the RtxA13 toxin.</title>
        <authorList>
            <person name="Callol A."/>
            <person name="Pajuelo D."/>
            <person name="Ebbesson L."/>
            <person name="Teles M."/>
            <person name="MacKenzie S."/>
            <person name="Amaro C."/>
        </authorList>
    </citation>
    <scope>NUCLEOTIDE SEQUENCE</scope>
</reference>
<dbReference type="AlphaFoldDB" id="A0A0E9R7Y7"/>
<name>A0A0E9R7Y7_ANGAN</name>
<protein>
    <submittedName>
        <fullName evidence="1">Uncharacterized protein</fullName>
    </submittedName>
</protein>
<sequence>MTKHGFSKPINLLYLCDMQMSLTKLLGLTNFTSKLGIFLKQYKFKPIFQNVSKCFI</sequence>
<dbReference type="EMBL" id="GBXM01084124">
    <property type="protein sequence ID" value="JAH24453.1"/>
    <property type="molecule type" value="Transcribed_RNA"/>
</dbReference>
<evidence type="ECO:0000313" key="1">
    <source>
        <dbReference type="EMBL" id="JAH24453.1"/>
    </source>
</evidence>
<proteinExistence type="predicted"/>
<reference evidence="1" key="1">
    <citation type="submission" date="2014-11" db="EMBL/GenBank/DDBJ databases">
        <authorList>
            <person name="Amaro Gonzalez C."/>
        </authorList>
    </citation>
    <scope>NUCLEOTIDE SEQUENCE</scope>
</reference>
<organism evidence="1">
    <name type="scientific">Anguilla anguilla</name>
    <name type="common">European freshwater eel</name>
    <name type="synonym">Muraena anguilla</name>
    <dbReference type="NCBI Taxonomy" id="7936"/>
    <lineage>
        <taxon>Eukaryota</taxon>
        <taxon>Metazoa</taxon>
        <taxon>Chordata</taxon>
        <taxon>Craniata</taxon>
        <taxon>Vertebrata</taxon>
        <taxon>Euteleostomi</taxon>
        <taxon>Actinopterygii</taxon>
        <taxon>Neopterygii</taxon>
        <taxon>Teleostei</taxon>
        <taxon>Anguilliformes</taxon>
        <taxon>Anguillidae</taxon>
        <taxon>Anguilla</taxon>
    </lineage>
</organism>